<feature type="transmembrane region" description="Helical" evidence="2">
    <location>
        <begin position="52"/>
        <end position="73"/>
    </location>
</feature>
<dbReference type="VEuPathDB" id="CryptoDB:Vbra_8472"/>
<evidence type="ECO:0000256" key="1">
    <source>
        <dbReference type="SAM" id="MobiDB-lite"/>
    </source>
</evidence>
<organism evidence="3 4">
    <name type="scientific">Vitrella brassicaformis (strain CCMP3155)</name>
    <dbReference type="NCBI Taxonomy" id="1169540"/>
    <lineage>
        <taxon>Eukaryota</taxon>
        <taxon>Sar</taxon>
        <taxon>Alveolata</taxon>
        <taxon>Colpodellida</taxon>
        <taxon>Vitrellaceae</taxon>
        <taxon>Vitrella</taxon>
    </lineage>
</organism>
<proteinExistence type="predicted"/>
<gene>
    <name evidence="3" type="ORF">Vbra_8472</name>
</gene>
<reference evidence="3 4" key="1">
    <citation type="submission" date="2014-11" db="EMBL/GenBank/DDBJ databases">
        <authorList>
            <person name="Zhu J."/>
            <person name="Qi W."/>
            <person name="Song R."/>
        </authorList>
    </citation>
    <scope>NUCLEOTIDE SEQUENCE [LARGE SCALE GENOMIC DNA]</scope>
</reference>
<protein>
    <submittedName>
        <fullName evidence="3">Uncharacterized protein</fullName>
    </submittedName>
</protein>
<evidence type="ECO:0000313" key="4">
    <source>
        <dbReference type="Proteomes" id="UP000041254"/>
    </source>
</evidence>
<dbReference type="EMBL" id="CDMY01000347">
    <property type="protein sequence ID" value="CEM03952.1"/>
    <property type="molecule type" value="Genomic_DNA"/>
</dbReference>
<keyword evidence="2" id="KW-0812">Transmembrane</keyword>
<dbReference type="PhylomeDB" id="A0A0G4EXK9"/>
<keyword evidence="2" id="KW-0472">Membrane</keyword>
<feature type="region of interest" description="Disordered" evidence="1">
    <location>
        <begin position="209"/>
        <end position="249"/>
    </location>
</feature>
<dbReference type="Proteomes" id="UP000041254">
    <property type="component" value="Unassembled WGS sequence"/>
</dbReference>
<name>A0A0G4EXK9_VITBC</name>
<evidence type="ECO:0000313" key="3">
    <source>
        <dbReference type="EMBL" id="CEM03952.1"/>
    </source>
</evidence>
<sequence length="290" mass="31556">MASLLSSRPRLSSSVLPTAAVLLSTILTLADAHEGRRLRGFSSDDPMDSWKVWLLVGALVEIILVHVVYPGVLRCRNIWLDYSRERRINPTPTVTPPSSGVWRGTEEGKILETSESVEKDETAPIKYLLTFGHDGTVTGRGDDGAAAEFKIEGFYNMATGLVSWCETREGRCGSRRVDLTGAFDAARKSISGRLTTYKLWRNTITIHFDGQESTHDEESGEASTSPPAPTAADVAAGDGAASHGRSEGSDQWWLRQDGVLVEVEQARPPVPNNQPVTCSDTPMVVTRFAA</sequence>
<accession>A0A0G4EXK9</accession>
<keyword evidence="2" id="KW-1133">Transmembrane helix</keyword>
<feature type="compositionally biased region" description="Low complexity" evidence="1">
    <location>
        <begin position="221"/>
        <end position="241"/>
    </location>
</feature>
<keyword evidence="4" id="KW-1185">Reference proteome</keyword>
<dbReference type="InParanoid" id="A0A0G4EXK9"/>
<dbReference type="AlphaFoldDB" id="A0A0G4EXK9"/>
<evidence type="ECO:0000256" key="2">
    <source>
        <dbReference type="SAM" id="Phobius"/>
    </source>
</evidence>